<evidence type="ECO:0000256" key="1">
    <source>
        <dbReference type="SAM" id="MobiDB-lite"/>
    </source>
</evidence>
<name>A0AA39WRW5_9PEZI</name>
<protein>
    <submittedName>
        <fullName evidence="2">Uncharacterized protein</fullName>
    </submittedName>
</protein>
<dbReference type="EMBL" id="JAULSU010000004">
    <property type="protein sequence ID" value="KAK0620352.1"/>
    <property type="molecule type" value="Genomic_DNA"/>
</dbReference>
<feature type="compositionally biased region" description="Acidic residues" evidence="1">
    <location>
        <begin position="808"/>
        <end position="837"/>
    </location>
</feature>
<evidence type="ECO:0000313" key="3">
    <source>
        <dbReference type="Proteomes" id="UP001175000"/>
    </source>
</evidence>
<proteinExistence type="predicted"/>
<sequence length="837" mass="91256">MVPTPHFPFRLTATGEAEATINAADSHVLEVQAVLSHTHAAGGDGDVLAVVRFDRELEPGRACGGKPWSTLQLRMASEKLKALGSVKINDMFELRHQERVRRRLGFALVPPGVEYVLDFTPPSEGPELADLTAALWLPKMVKLWFLAGLYIPEAILESSWLEYHRRPMGDKAAGAILTLGHDDGCRNQACLDDITQWRADPGVPGIFDEDPFGGGAKYILPSRRIEDYCRIRHRVAIARLLRAINGENLLLNSAPRLWTVAQVAIHLEVPQVVVDPITQWLIAPPNTKFIEICPEKAFQLAYALKIPSVLIASFRILVSEHAVDCLATPASPRRPQTTWAQRQRDDYGDFPSDPVEYAGKAFADRISGVLSMLQSDQAFNSFSVKIGQWEALKNIGAETEKLPTLPSGTSHPLRTAYVKLANALTVIFHRNLDAALKDVYFGDHLMKLMAAQRKHYIPEREGKTIFSLYHNLNDKQKALTSLFWSRLKNTEAFGSFSESSFQGRELWRVAKDFNTELNAALSTGALDIESLMNSGGTKKPIYEATADFDLAHFIEQLFYALRALCDRVLDRGAHDANVAFFLSDHLLLSLNENELNYLPIWADGLDDGSGGVFQDAIPPAEMGPSEPGPAYHTGYTVGTDTTTDYDSTAAPSDLGIGDLDIHSKAGDTVRSMDAQQSVTTGPARHQVVALSEAGFESDSSTFEKEYADARFAQPAQHQAVGQALASYAEGEDTGDVATTACDEDVAWSDIGSEMGAGLVAPADGMEVDGHNTTPTHPVNETLATGTNTNGGGTAAVTQSGIDDFGLSNDEDMDGADDDDDDDDDDTSTLDGSEYDWI</sequence>
<feature type="region of interest" description="Disordered" evidence="1">
    <location>
        <begin position="768"/>
        <end position="837"/>
    </location>
</feature>
<comment type="caution">
    <text evidence="2">The sequence shown here is derived from an EMBL/GenBank/DDBJ whole genome shotgun (WGS) entry which is preliminary data.</text>
</comment>
<keyword evidence="3" id="KW-1185">Reference proteome</keyword>
<evidence type="ECO:0000313" key="2">
    <source>
        <dbReference type="EMBL" id="KAK0620352.1"/>
    </source>
</evidence>
<organism evidence="2 3">
    <name type="scientific">Immersiella caudata</name>
    <dbReference type="NCBI Taxonomy" id="314043"/>
    <lineage>
        <taxon>Eukaryota</taxon>
        <taxon>Fungi</taxon>
        <taxon>Dikarya</taxon>
        <taxon>Ascomycota</taxon>
        <taxon>Pezizomycotina</taxon>
        <taxon>Sordariomycetes</taxon>
        <taxon>Sordariomycetidae</taxon>
        <taxon>Sordariales</taxon>
        <taxon>Lasiosphaeriaceae</taxon>
        <taxon>Immersiella</taxon>
    </lineage>
</organism>
<dbReference type="AlphaFoldDB" id="A0AA39WRW5"/>
<gene>
    <name evidence="2" type="ORF">B0T14DRAFT_567107</name>
</gene>
<accession>A0AA39WRW5</accession>
<reference evidence="2" key="1">
    <citation type="submission" date="2023-06" db="EMBL/GenBank/DDBJ databases">
        <title>Genome-scale phylogeny and comparative genomics of the fungal order Sordariales.</title>
        <authorList>
            <consortium name="Lawrence Berkeley National Laboratory"/>
            <person name="Hensen N."/>
            <person name="Bonometti L."/>
            <person name="Westerberg I."/>
            <person name="Brannstrom I.O."/>
            <person name="Guillou S."/>
            <person name="Cros-Aarteil S."/>
            <person name="Calhoun S."/>
            <person name="Haridas S."/>
            <person name="Kuo A."/>
            <person name="Mondo S."/>
            <person name="Pangilinan J."/>
            <person name="Riley R."/>
            <person name="Labutti K."/>
            <person name="Andreopoulos B."/>
            <person name="Lipzen A."/>
            <person name="Chen C."/>
            <person name="Yanf M."/>
            <person name="Daum C."/>
            <person name="Ng V."/>
            <person name="Clum A."/>
            <person name="Steindorff A."/>
            <person name="Ohm R."/>
            <person name="Martin F."/>
            <person name="Silar P."/>
            <person name="Natvig D."/>
            <person name="Lalanne C."/>
            <person name="Gautier V."/>
            <person name="Ament-Velasquez S.L."/>
            <person name="Kruys A."/>
            <person name="Hutchinson M.I."/>
            <person name="Powell A.J."/>
            <person name="Barry K."/>
            <person name="Miller A.N."/>
            <person name="Grigoriev I.V."/>
            <person name="Debuchy R."/>
            <person name="Gladieux P."/>
            <person name="Thoren M.H."/>
            <person name="Johannesson H."/>
        </authorList>
    </citation>
    <scope>NUCLEOTIDE SEQUENCE</scope>
    <source>
        <strain evidence="2">CBS 606.72</strain>
    </source>
</reference>
<feature type="compositionally biased region" description="Polar residues" evidence="1">
    <location>
        <begin position="770"/>
        <end position="782"/>
    </location>
</feature>
<dbReference type="Proteomes" id="UP001175000">
    <property type="component" value="Unassembled WGS sequence"/>
</dbReference>